<keyword evidence="3" id="KW-1185">Reference proteome</keyword>
<gene>
    <name evidence="2" type="ORF">DCAF_LOCUS16541</name>
</gene>
<dbReference type="Proteomes" id="UP001314170">
    <property type="component" value="Unassembled WGS sequence"/>
</dbReference>
<evidence type="ECO:0000313" key="2">
    <source>
        <dbReference type="EMBL" id="CAK7341945.1"/>
    </source>
</evidence>
<accession>A0AAV1RXP8</accession>
<comment type="caution">
    <text evidence="2">The sequence shown here is derived from an EMBL/GenBank/DDBJ whole genome shotgun (WGS) entry which is preliminary data.</text>
</comment>
<sequence>METQILFQLDPSSIMPKSGCQGCGREEIEKGCNGEGRIQGGIATVPRFGWWPIKACRPCPGFLASGGTILCSFFDKLARRRRRETLERNEQTGKANPKALKRAPPCLPKRATSRDHRTLIQETANGDRLLNINEIESDLKGDDVLTSDSSS</sequence>
<organism evidence="2 3">
    <name type="scientific">Dovyalis caffra</name>
    <dbReference type="NCBI Taxonomy" id="77055"/>
    <lineage>
        <taxon>Eukaryota</taxon>
        <taxon>Viridiplantae</taxon>
        <taxon>Streptophyta</taxon>
        <taxon>Embryophyta</taxon>
        <taxon>Tracheophyta</taxon>
        <taxon>Spermatophyta</taxon>
        <taxon>Magnoliopsida</taxon>
        <taxon>eudicotyledons</taxon>
        <taxon>Gunneridae</taxon>
        <taxon>Pentapetalae</taxon>
        <taxon>rosids</taxon>
        <taxon>fabids</taxon>
        <taxon>Malpighiales</taxon>
        <taxon>Salicaceae</taxon>
        <taxon>Flacourtieae</taxon>
        <taxon>Dovyalis</taxon>
    </lineage>
</organism>
<protein>
    <submittedName>
        <fullName evidence="2">Uncharacterized protein</fullName>
    </submittedName>
</protein>
<evidence type="ECO:0000256" key="1">
    <source>
        <dbReference type="SAM" id="MobiDB-lite"/>
    </source>
</evidence>
<dbReference type="PANTHER" id="PTHR47721">
    <property type="entry name" value="OS01G0235100 PROTEIN"/>
    <property type="match status" value="1"/>
</dbReference>
<proteinExistence type="predicted"/>
<feature type="region of interest" description="Disordered" evidence="1">
    <location>
        <begin position="84"/>
        <end position="119"/>
    </location>
</feature>
<dbReference type="EMBL" id="CAWUPB010001160">
    <property type="protein sequence ID" value="CAK7341945.1"/>
    <property type="molecule type" value="Genomic_DNA"/>
</dbReference>
<reference evidence="2 3" key="1">
    <citation type="submission" date="2024-01" db="EMBL/GenBank/DDBJ databases">
        <authorList>
            <person name="Waweru B."/>
        </authorList>
    </citation>
    <scope>NUCLEOTIDE SEQUENCE [LARGE SCALE GENOMIC DNA]</scope>
</reference>
<dbReference type="GO" id="GO:0009507">
    <property type="term" value="C:chloroplast"/>
    <property type="evidence" value="ECO:0007669"/>
    <property type="project" value="TreeGrafter"/>
</dbReference>
<name>A0AAV1RXP8_9ROSI</name>
<evidence type="ECO:0000313" key="3">
    <source>
        <dbReference type="Proteomes" id="UP001314170"/>
    </source>
</evidence>
<dbReference type="PANTHER" id="PTHR47721:SF2">
    <property type="entry name" value="OS01G0235100 PROTEIN"/>
    <property type="match status" value="1"/>
</dbReference>
<dbReference type="AlphaFoldDB" id="A0AAV1RXP8"/>